<sequence length="97" mass="10888">MEPEPHPSSGKISILDTVNLIDILGHKDAFGGNAGMVGNIETLLRTRRPDEVNAGEDFDRGFPAPRRWDCLKLFMSKVTENLGPELSGRHFGNRERW</sequence>
<accession>A0ABY0GV24</accession>
<gene>
    <name evidence="1" type="ORF">DL762_009162</name>
</gene>
<proteinExistence type="predicted"/>
<name>A0ABY0GV24_9PEZI</name>
<keyword evidence="2" id="KW-1185">Reference proteome</keyword>
<dbReference type="Proteomes" id="UP000294003">
    <property type="component" value="Unassembled WGS sequence"/>
</dbReference>
<evidence type="ECO:0000313" key="2">
    <source>
        <dbReference type="Proteomes" id="UP000294003"/>
    </source>
</evidence>
<evidence type="ECO:0000313" key="1">
    <source>
        <dbReference type="EMBL" id="RYO77598.1"/>
    </source>
</evidence>
<protein>
    <submittedName>
        <fullName evidence="1">Uncharacterized protein</fullName>
    </submittedName>
</protein>
<dbReference type="EMBL" id="QJNS01000448">
    <property type="protein sequence ID" value="RYO77598.1"/>
    <property type="molecule type" value="Genomic_DNA"/>
</dbReference>
<reference evidence="1 2" key="1">
    <citation type="submission" date="2018-06" db="EMBL/GenBank/DDBJ databases">
        <title>Complete Genomes of Monosporascus.</title>
        <authorList>
            <person name="Robinson A.J."/>
            <person name="Natvig D.O."/>
        </authorList>
    </citation>
    <scope>NUCLEOTIDE SEQUENCE [LARGE SCALE GENOMIC DNA]</scope>
    <source>
        <strain evidence="1 2">CBS 609.92</strain>
    </source>
</reference>
<comment type="caution">
    <text evidence="1">The sequence shown here is derived from an EMBL/GenBank/DDBJ whole genome shotgun (WGS) entry which is preliminary data.</text>
</comment>
<organism evidence="1 2">
    <name type="scientific">Monosporascus cannonballus</name>
    <dbReference type="NCBI Taxonomy" id="155416"/>
    <lineage>
        <taxon>Eukaryota</taxon>
        <taxon>Fungi</taxon>
        <taxon>Dikarya</taxon>
        <taxon>Ascomycota</taxon>
        <taxon>Pezizomycotina</taxon>
        <taxon>Sordariomycetes</taxon>
        <taxon>Xylariomycetidae</taxon>
        <taxon>Xylariales</taxon>
        <taxon>Xylariales incertae sedis</taxon>
        <taxon>Monosporascus</taxon>
    </lineage>
</organism>